<proteinExistence type="predicted"/>
<accession>A0A0U2Z373</accession>
<dbReference type="RefSeq" id="WP_062474901.1">
    <property type="nucleotide sequence ID" value="NZ_CP013650.1"/>
</dbReference>
<dbReference type="KEGG" id="lal:AT746_00480"/>
<reference evidence="1 2" key="1">
    <citation type="submission" date="2015-12" db="EMBL/GenBank/DDBJ databases">
        <title>Complete genome of Lacimicrobium alkaliphilum KCTC 32984.</title>
        <authorList>
            <person name="Kim S.-G."/>
            <person name="Lee Y.-J."/>
        </authorList>
    </citation>
    <scope>NUCLEOTIDE SEQUENCE [LARGE SCALE GENOMIC DNA]</scope>
    <source>
        <strain evidence="1 2">YelD216</strain>
    </source>
</reference>
<dbReference type="Proteomes" id="UP000068447">
    <property type="component" value="Chromosome"/>
</dbReference>
<gene>
    <name evidence="1" type="ORF">AT746_00480</name>
</gene>
<organism evidence="1 2">
    <name type="scientific">Lacimicrobium alkaliphilum</name>
    <dbReference type="NCBI Taxonomy" id="1526571"/>
    <lineage>
        <taxon>Bacteria</taxon>
        <taxon>Pseudomonadati</taxon>
        <taxon>Pseudomonadota</taxon>
        <taxon>Gammaproteobacteria</taxon>
        <taxon>Alteromonadales</taxon>
        <taxon>Alteromonadaceae</taxon>
        <taxon>Lacimicrobium</taxon>
    </lineage>
</organism>
<dbReference type="STRING" id="1526571.AT746_00480"/>
<name>A0A0U2Z373_9ALTE</name>
<dbReference type="EMBL" id="CP013650">
    <property type="protein sequence ID" value="ALS96900.1"/>
    <property type="molecule type" value="Genomic_DNA"/>
</dbReference>
<protein>
    <submittedName>
        <fullName evidence="1">Uncharacterized protein</fullName>
    </submittedName>
</protein>
<sequence length="174" mass="19453">MEAEILDRPPLSGDFEEHNFSKSGNTLWVKFFDEEYIEWVGVFSQSGWSSYNTVLRVPNEKLFLVVAGGQGYFVDPNKREIVSTTEWDGIDNIIYNKATGFLVATDGLCLALFDGPHLEWSGKRVSADGISFTDQSGPVIKGVLNDLTDEGCEFTFNASTREFNAAWVFAENWG</sequence>
<evidence type="ECO:0000313" key="2">
    <source>
        <dbReference type="Proteomes" id="UP000068447"/>
    </source>
</evidence>
<keyword evidence="2" id="KW-1185">Reference proteome</keyword>
<dbReference type="OrthoDB" id="8449305at2"/>
<dbReference type="AlphaFoldDB" id="A0A0U2Z373"/>
<evidence type="ECO:0000313" key="1">
    <source>
        <dbReference type="EMBL" id="ALS96900.1"/>
    </source>
</evidence>